<protein>
    <submittedName>
        <fullName evidence="4">CBS domain-containing protein</fullName>
    </submittedName>
</protein>
<dbReference type="EMBL" id="BAAAHP010000014">
    <property type="protein sequence ID" value="GAA0922363.1"/>
    <property type="molecule type" value="Genomic_DNA"/>
</dbReference>
<comment type="caution">
    <text evidence="4">The sequence shown here is derived from an EMBL/GenBank/DDBJ whole genome shotgun (WGS) entry which is preliminary data.</text>
</comment>
<dbReference type="InterPro" id="IPR000644">
    <property type="entry name" value="CBS_dom"/>
</dbReference>
<dbReference type="RefSeq" id="WP_343938553.1">
    <property type="nucleotide sequence ID" value="NZ_BAAAHP010000014.1"/>
</dbReference>
<sequence length="206" mass="21780">MRARDLMTSPVVTVGPDAAVKEAARLLVDHGFAVLPVVDADDRLLGVVTEADLLRNRLLLDPRGLIHDPPPEPTAPAPPTVAGVMTTDVLTAVPDTHTAELGRLMVDRHLRAVPVVDGDRLVGIVSRVDVLRTIARDDDTIARDVLGHLSAAGRRRWQVSVTDGVVTLTSEGVDDTDRHIAAVVAGCAPGVVDVHIRDGVPPSAGR</sequence>
<accession>A0ABP3ZHQ2</accession>
<evidence type="ECO:0000256" key="2">
    <source>
        <dbReference type="PROSITE-ProRule" id="PRU00703"/>
    </source>
</evidence>
<dbReference type="Pfam" id="PF00571">
    <property type="entry name" value="CBS"/>
    <property type="match status" value="2"/>
</dbReference>
<dbReference type="SUPFAM" id="SSF54631">
    <property type="entry name" value="CBS-domain pair"/>
    <property type="match status" value="1"/>
</dbReference>
<dbReference type="PROSITE" id="PS51371">
    <property type="entry name" value="CBS"/>
    <property type="match status" value="2"/>
</dbReference>
<feature type="domain" description="CBS" evidence="3">
    <location>
        <begin position="85"/>
        <end position="140"/>
    </location>
</feature>
<dbReference type="SMART" id="SM00116">
    <property type="entry name" value="CBS"/>
    <property type="match status" value="2"/>
</dbReference>
<keyword evidence="5" id="KW-1185">Reference proteome</keyword>
<evidence type="ECO:0000256" key="1">
    <source>
        <dbReference type="ARBA" id="ARBA00023122"/>
    </source>
</evidence>
<feature type="domain" description="CBS" evidence="3">
    <location>
        <begin position="7"/>
        <end position="65"/>
    </location>
</feature>
<organism evidence="4 5">
    <name type="scientific">Pseudonocardia zijingensis</name>
    <dbReference type="NCBI Taxonomy" id="153376"/>
    <lineage>
        <taxon>Bacteria</taxon>
        <taxon>Bacillati</taxon>
        <taxon>Actinomycetota</taxon>
        <taxon>Actinomycetes</taxon>
        <taxon>Pseudonocardiales</taxon>
        <taxon>Pseudonocardiaceae</taxon>
        <taxon>Pseudonocardia</taxon>
    </lineage>
</organism>
<dbReference type="Gene3D" id="3.10.580.10">
    <property type="entry name" value="CBS-domain"/>
    <property type="match status" value="1"/>
</dbReference>
<reference evidence="5" key="1">
    <citation type="journal article" date="2019" name="Int. J. Syst. Evol. Microbiol.">
        <title>The Global Catalogue of Microorganisms (GCM) 10K type strain sequencing project: providing services to taxonomists for standard genome sequencing and annotation.</title>
        <authorList>
            <consortium name="The Broad Institute Genomics Platform"/>
            <consortium name="The Broad Institute Genome Sequencing Center for Infectious Disease"/>
            <person name="Wu L."/>
            <person name="Ma J."/>
        </authorList>
    </citation>
    <scope>NUCLEOTIDE SEQUENCE [LARGE SCALE GENOMIC DNA]</scope>
    <source>
        <strain evidence="5">JCM 11117</strain>
    </source>
</reference>
<name>A0ABP3ZHQ2_9PSEU</name>
<dbReference type="PANTHER" id="PTHR43080:SF29">
    <property type="entry name" value="OS02G0818000 PROTEIN"/>
    <property type="match status" value="1"/>
</dbReference>
<evidence type="ECO:0000313" key="4">
    <source>
        <dbReference type="EMBL" id="GAA0922363.1"/>
    </source>
</evidence>
<keyword evidence="1 2" id="KW-0129">CBS domain</keyword>
<dbReference type="Proteomes" id="UP001499967">
    <property type="component" value="Unassembled WGS sequence"/>
</dbReference>
<dbReference type="InterPro" id="IPR046342">
    <property type="entry name" value="CBS_dom_sf"/>
</dbReference>
<evidence type="ECO:0000259" key="3">
    <source>
        <dbReference type="PROSITE" id="PS51371"/>
    </source>
</evidence>
<evidence type="ECO:0000313" key="5">
    <source>
        <dbReference type="Proteomes" id="UP001499967"/>
    </source>
</evidence>
<gene>
    <name evidence="4" type="ORF">GCM10009559_05800</name>
</gene>
<dbReference type="InterPro" id="IPR051257">
    <property type="entry name" value="Diverse_CBS-Domain"/>
</dbReference>
<proteinExistence type="predicted"/>
<dbReference type="PANTHER" id="PTHR43080">
    <property type="entry name" value="CBS DOMAIN-CONTAINING PROTEIN CBSX3, MITOCHONDRIAL"/>
    <property type="match status" value="1"/>
</dbReference>